<feature type="domain" description="AMP-binding enzyme C-terminal" evidence="7">
    <location>
        <begin position="445"/>
        <end position="522"/>
    </location>
</feature>
<dbReference type="PANTHER" id="PTHR43201:SF5">
    <property type="entry name" value="MEDIUM-CHAIN ACYL-COA LIGASE ACSF2, MITOCHONDRIAL"/>
    <property type="match status" value="1"/>
</dbReference>
<evidence type="ECO:0000256" key="1">
    <source>
        <dbReference type="ARBA" id="ARBA00022428"/>
    </source>
</evidence>
<dbReference type="Proteomes" id="UP001152872">
    <property type="component" value="Unassembled WGS sequence"/>
</dbReference>
<comment type="function">
    <text evidence="5">Converts 2-succinylbenzoate (OSB) to 2-succinylbenzoyl-CoA (OSB-CoA).</text>
</comment>
<name>A0A9X4M9T1_9CYAN</name>
<dbReference type="FunFam" id="3.30.300.30:FF:000008">
    <property type="entry name" value="2,3-dihydroxybenzoate-AMP ligase"/>
    <property type="match status" value="1"/>
</dbReference>
<dbReference type="GO" id="GO:0008756">
    <property type="term" value="F:o-succinylbenzoate-CoA ligase activity"/>
    <property type="evidence" value="ECO:0007669"/>
    <property type="project" value="UniProtKB-UniRule"/>
</dbReference>
<evidence type="ECO:0000313" key="8">
    <source>
        <dbReference type="EMBL" id="MDG3495408.1"/>
    </source>
</evidence>
<evidence type="ECO:0000256" key="2">
    <source>
        <dbReference type="ARBA" id="ARBA00022598"/>
    </source>
</evidence>
<dbReference type="Pfam" id="PF13193">
    <property type="entry name" value="AMP-binding_C"/>
    <property type="match status" value="1"/>
</dbReference>
<dbReference type="InterPro" id="IPR045851">
    <property type="entry name" value="AMP-bd_C_sf"/>
</dbReference>
<comment type="pathway">
    <text evidence="5">Quinol/quinone metabolism; 1,4-dihydroxy-2-naphthoate biosynthesis; 1,4-dihydroxy-2-naphthoate from chorismate: step 5/7.</text>
</comment>
<dbReference type="GO" id="GO:0006631">
    <property type="term" value="P:fatty acid metabolic process"/>
    <property type="evidence" value="ECO:0007669"/>
    <property type="project" value="TreeGrafter"/>
</dbReference>
<dbReference type="AlphaFoldDB" id="A0A9X4M9T1"/>
<comment type="caution">
    <text evidence="8">The sequence shown here is derived from an EMBL/GenBank/DDBJ whole genome shotgun (WGS) entry which is preliminary data.</text>
</comment>
<dbReference type="InterPro" id="IPR010192">
    <property type="entry name" value="MenE"/>
</dbReference>
<dbReference type="GO" id="GO:0042372">
    <property type="term" value="P:phylloquinone biosynthetic process"/>
    <property type="evidence" value="ECO:0007669"/>
    <property type="project" value="UniProtKB-UniRule"/>
</dbReference>
<keyword evidence="2 5" id="KW-0436">Ligase</keyword>
<dbReference type="InterPro" id="IPR025110">
    <property type="entry name" value="AMP-bd_C"/>
</dbReference>
<dbReference type="SUPFAM" id="SSF56801">
    <property type="entry name" value="Acetyl-CoA synthetase-like"/>
    <property type="match status" value="1"/>
</dbReference>
<dbReference type="Gene3D" id="3.40.50.12780">
    <property type="entry name" value="N-terminal domain of ligase-like"/>
    <property type="match status" value="1"/>
</dbReference>
<dbReference type="RefSeq" id="WP_009627530.1">
    <property type="nucleotide sequence ID" value="NZ_VBTY01000099.1"/>
</dbReference>
<dbReference type="Pfam" id="PF00501">
    <property type="entry name" value="AMP-binding"/>
    <property type="match status" value="1"/>
</dbReference>
<dbReference type="HAMAP" id="MF_00731">
    <property type="entry name" value="MenE"/>
    <property type="match status" value="1"/>
</dbReference>
<evidence type="ECO:0000313" key="9">
    <source>
        <dbReference type="Proteomes" id="UP001152872"/>
    </source>
</evidence>
<dbReference type="InterPro" id="IPR000873">
    <property type="entry name" value="AMP-dep_synth/lig_dom"/>
</dbReference>
<dbReference type="InterPro" id="IPR020845">
    <property type="entry name" value="AMP-binding_CS"/>
</dbReference>
<evidence type="ECO:0000256" key="5">
    <source>
        <dbReference type="HAMAP-Rule" id="MF_00731"/>
    </source>
</evidence>
<evidence type="ECO:0000259" key="7">
    <source>
        <dbReference type="Pfam" id="PF13193"/>
    </source>
</evidence>
<keyword evidence="1" id="KW-0474">Menaquinone biosynthesis</keyword>
<dbReference type="PANTHER" id="PTHR43201">
    <property type="entry name" value="ACYL-COA SYNTHETASE"/>
    <property type="match status" value="1"/>
</dbReference>
<sequence length="534" mass="60090">MKSPNWLSQRAVQKKDAIALSFRDGVNLTANTWTYAQLEDEVNLWVAQLQAWGIRSGDRVGLLLANQPRYITLVHAMTRCEAVAVFLNIRLTAKEISWQIEDSQVSYLLYDQFTRSTTQEFKDLEFKNLEFKNLEFENPIKVSYSDISDIDYSSLNSLFRDRCNPLEKRQFGSESINLENLQGIFYTSGTTGKPKGVPLTYGNHFHSAIASALNLGLQSDDNWLLCMPMFHVGGLAIIWRSAIYGTKLTLLPKFDEREVLEAIASERVTLISLVPTMLTRLLEHSLWQNLQQLRGILLGGAPASPELIAHGQQLNLPIMPTYGMTETASQITTLRTEEIALKQGSSGLPLLGNSLRIVDLDDAQRELPSGEIGQILVQGASVMSGYLHTDHTDRTDRQQSQFQGIADGWLHTGDMGYLDRDGYLYVVSRRSDLIISGGENIYPTEIETILLSHPAIAEACVVGILDREWGEFVAAILVTNHNNNQLTLTEIRDFCEQKSLARYKLPKEIYVWKSLPKTASGKLLRQQIRNQINI</sequence>
<dbReference type="GO" id="GO:0005524">
    <property type="term" value="F:ATP binding"/>
    <property type="evidence" value="ECO:0007669"/>
    <property type="project" value="UniProtKB-KW"/>
</dbReference>
<feature type="domain" description="AMP-dependent synthetase/ligase" evidence="6">
    <location>
        <begin position="9"/>
        <end position="387"/>
    </location>
</feature>
<dbReference type="NCBIfam" id="TIGR01923">
    <property type="entry name" value="menE"/>
    <property type="match status" value="1"/>
</dbReference>
<comment type="similarity">
    <text evidence="5">Belongs to the ATP-dependent AMP-binding enzyme family. MenE subfamily.</text>
</comment>
<protein>
    <recommendedName>
        <fullName evidence="5">2-succinylbenzoate--CoA ligase</fullName>
        <ecNumber evidence="5">6.2.1.26</ecNumber>
    </recommendedName>
    <alternativeName>
        <fullName evidence="5">o-succinylbenzoyl-CoA synthetase</fullName>
        <shortName evidence="5">OSB-CoA synthetase</shortName>
    </alternativeName>
</protein>
<keyword evidence="3 5" id="KW-0547">Nucleotide-binding</keyword>
<keyword evidence="4 5" id="KW-0067">ATP-binding</keyword>
<dbReference type="EMBL" id="VBTY01000099">
    <property type="protein sequence ID" value="MDG3495408.1"/>
    <property type="molecule type" value="Genomic_DNA"/>
</dbReference>
<dbReference type="Gene3D" id="3.30.300.30">
    <property type="match status" value="1"/>
</dbReference>
<evidence type="ECO:0000259" key="6">
    <source>
        <dbReference type="Pfam" id="PF00501"/>
    </source>
</evidence>
<evidence type="ECO:0000256" key="3">
    <source>
        <dbReference type="ARBA" id="ARBA00022741"/>
    </source>
</evidence>
<accession>A0A9X4M9T1</accession>
<dbReference type="PROSITE" id="PS00455">
    <property type="entry name" value="AMP_BINDING"/>
    <property type="match status" value="1"/>
</dbReference>
<dbReference type="GO" id="GO:0009234">
    <property type="term" value="P:menaquinone biosynthetic process"/>
    <property type="evidence" value="ECO:0007669"/>
    <property type="project" value="UniProtKB-KW"/>
</dbReference>
<dbReference type="GO" id="GO:0031956">
    <property type="term" value="F:medium-chain fatty acid-CoA ligase activity"/>
    <property type="evidence" value="ECO:0007669"/>
    <property type="project" value="TreeGrafter"/>
</dbReference>
<proteinExistence type="inferred from homology"/>
<dbReference type="EC" id="6.2.1.26" evidence="5"/>
<reference evidence="8" key="1">
    <citation type="submission" date="2019-05" db="EMBL/GenBank/DDBJ databases">
        <title>Whole genome sequencing of Pseudanabaena catenata USMAC16.</title>
        <authorList>
            <person name="Khan Z."/>
            <person name="Omar W.M."/>
            <person name="Convey P."/>
            <person name="Merican F."/>
            <person name="Najimudin N."/>
        </authorList>
    </citation>
    <scope>NUCLEOTIDE SEQUENCE</scope>
    <source>
        <strain evidence="8">USMAC16</strain>
    </source>
</reference>
<comment type="catalytic activity">
    <reaction evidence="5">
        <text>2-succinylbenzoate + ATP + CoA = 2-succinylbenzoyl-CoA + AMP + diphosphate</text>
        <dbReference type="Rhea" id="RHEA:17009"/>
        <dbReference type="ChEBI" id="CHEBI:18325"/>
        <dbReference type="ChEBI" id="CHEBI:30616"/>
        <dbReference type="ChEBI" id="CHEBI:33019"/>
        <dbReference type="ChEBI" id="CHEBI:57287"/>
        <dbReference type="ChEBI" id="CHEBI:57364"/>
        <dbReference type="ChEBI" id="CHEBI:456215"/>
        <dbReference type="EC" id="6.2.1.26"/>
    </reaction>
</comment>
<keyword evidence="9" id="KW-1185">Reference proteome</keyword>
<organism evidence="8 9">
    <name type="scientific">Pseudanabaena catenata USMAC16</name>
    <dbReference type="NCBI Taxonomy" id="1855837"/>
    <lineage>
        <taxon>Bacteria</taxon>
        <taxon>Bacillati</taxon>
        <taxon>Cyanobacteriota</taxon>
        <taxon>Cyanophyceae</taxon>
        <taxon>Pseudanabaenales</taxon>
        <taxon>Pseudanabaenaceae</taxon>
        <taxon>Pseudanabaena</taxon>
    </lineage>
</organism>
<evidence type="ECO:0000256" key="4">
    <source>
        <dbReference type="ARBA" id="ARBA00022840"/>
    </source>
</evidence>
<gene>
    <name evidence="5 8" type="primary">menE</name>
    <name evidence="8" type="ORF">FEV09_12640</name>
</gene>
<dbReference type="InterPro" id="IPR042099">
    <property type="entry name" value="ANL_N_sf"/>
</dbReference>
<comment type="pathway">
    <text evidence="5">Cofactor biosynthesis; phylloquinone biosynthesis.</text>
</comment>